<protein>
    <submittedName>
        <fullName evidence="1">Uncharacterized protein</fullName>
    </submittedName>
</protein>
<dbReference type="AlphaFoldDB" id="A0A8H9IHD1"/>
<gene>
    <name evidence="1" type="ORF">GCM10011274_45490</name>
</gene>
<sequence length="146" mass="16439">MLRKVEVLNIQAKQIVEGFVLDDFRISVDVSREGNAKGIECKTELEEEFLKLPIETQLQVLKYTALPLKDLTVTGGEDNSGQYEGLLSIRLIIENQKASVSIELCDSLKKAHAEQLKQILVCTSEYLIRIGVSLLNVRNKKARTHD</sequence>
<organism evidence="1 2">
    <name type="scientific">Paraglaciecola chathamensis</name>
    <dbReference type="NCBI Taxonomy" id="368405"/>
    <lineage>
        <taxon>Bacteria</taxon>
        <taxon>Pseudomonadati</taxon>
        <taxon>Pseudomonadota</taxon>
        <taxon>Gammaproteobacteria</taxon>
        <taxon>Alteromonadales</taxon>
        <taxon>Alteromonadaceae</taxon>
        <taxon>Paraglaciecola</taxon>
    </lineage>
</organism>
<dbReference type="RefSeq" id="WP_229816616.1">
    <property type="nucleotide sequence ID" value="NZ_BMZC01000022.1"/>
</dbReference>
<proteinExistence type="predicted"/>
<reference evidence="1" key="2">
    <citation type="submission" date="2020-09" db="EMBL/GenBank/DDBJ databases">
        <authorList>
            <person name="Sun Q."/>
            <person name="Kim S."/>
        </authorList>
    </citation>
    <scope>NUCLEOTIDE SEQUENCE</scope>
    <source>
        <strain evidence="1">KCTC 32337</strain>
    </source>
</reference>
<reference evidence="1" key="1">
    <citation type="journal article" date="2014" name="Int. J. Syst. Evol. Microbiol.">
        <title>Complete genome sequence of Corynebacterium casei LMG S-19264T (=DSM 44701T), isolated from a smear-ripened cheese.</title>
        <authorList>
            <consortium name="US DOE Joint Genome Institute (JGI-PGF)"/>
            <person name="Walter F."/>
            <person name="Albersmeier A."/>
            <person name="Kalinowski J."/>
            <person name="Ruckert C."/>
        </authorList>
    </citation>
    <scope>NUCLEOTIDE SEQUENCE</scope>
    <source>
        <strain evidence="1">KCTC 32337</strain>
    </source>
</reference>
<comment type="caution">
    <text evidence="1">The sequence shown here is derived from an EMBL/GenBank/DDBJ whole genome shotgun (WGS) entry which is preliminary data.</text>
</comment>
<accession>A0A8H9IHD1</accession>
<dbReference type="Proteomes" id="UP000622604">
    <property type="component" value="Unassembled WGS sequence"/>
</dbReference>
<evidence type="ECO:0000313" key="1">
    <source>
        <dbReference type="EMBL" id="GGZ82682.1"/>
    </source>
</evidence>
<name>A0A8H9IHD1_9ALTE</name>
<dbReference type="EMBL" id="BMZC01000022">
    <property type="protein sequence ID" value="GGZ82682.1"/>
    <property type="molecule type" value="Genomic_DNA"/>
</dbReference>
<evidence type="ECO:0000313" key="2">
    <source>
        <dbReference type="Proteomes" id="UP000622604"/>
    </source>
</evidence>